<dbReference type="OrthoDB" id="5988181at2759"/>
<dbReference type="EMBL" id="DF237658">
    <property type="protein sequence ID" value="GAQ90979.1"/>
    <property type="molecule type" value="Genomic_DNA"/>
</dbReference>
<gene>
    <name evidence="2" type="ORF">KFL_007090050</name>
</gene>
<dbReference type="InterPro" id="IPR056443">
    <property type="entry name" value="AEP_C962R"/>
</dbReference>
<proteinExistence type="predicted"/>
<organism evidence="2 3">
    <name type="scientific">Klebsormidium nitens</name>
    <name type="common">Green alga</name>
    <name type="synonym">Ulothrix nitens</name>
    <dbReference type="NCBI Taxonomy" id="105231"/>
    <lineage>
        <taxon>Eukaryota</taxon>
        <taxon>Viridiplantae</taxon>
        <taxon>Streptophyta</taxon>
        <taxon>Klebsormidiophyceae</taxon>
        <taxon>Klebsormidiales</taxon>
        <taxon>Klebsormidiaceae</taxon>
        <taxon>Klebsormidium</taxon>
    </lineage>
</organism>
<feature type="domain" description="C962R-like N-terminal AEP" evidence="1">
    <location>
        <begin position="68"/>
        <end position="226"/>
    </location>
</feature>
<protein>
    <recommendedName>
        <fullName evidence="1">C962R-like N-terminal AEP domain-containing protein</fullName>
    </recommendedName>
</protein>
<evidence type="ECO:0000313" key="3">
    <source>
        <dbReference type="Proteomes" id="UP000054558"/>
    </source>
</evidence>
<reference evidence="2 3" key="1">
    <citation type="journal article" date="2014" name="Nat. Commun.">
        <title>Klebsormidium flaccidum genome reveals primary factors for plant terrestrial adaptation.</title>
        <authorList>
            <person name="Hori K."/>
            <person name="Maruyama F."/>
            <person name="Fujisawa T."/>
            <person name="Togashi T."/>
            <person name="Yamamoto N."/>
            <person name="Seo M."/>
            <person name="Sato S."/>
            <person name="Yamada T."/>
            <person name="Mori H."/>
            <person name="Tajima N."/>
            <person name="Moriyama T."/>
            <person name="Ikeuchi M."/>
            <person name="Watanabe M."/>
            <person name="Wada H."/>
            <person name="Kobayashi K."/>
            <person name="Saito M."/>
            <person name="Masuda T."/>
            <person name="Sasaki-Sekimoto Y."/>
            <person name="Mashiguchi K."/>
            <person name="Awai K."/>
            <person name="Shimojima M."/>
            <person name="Masuda S."/>
            <person name="Iwai M."/>
            <person name="Nobusawa T."/>
            <person name="Narise T."/>
            <person name="Kondo S."/>
            <person name="Saito H."/>
            <person name="Sato R."/>
            <person name="Murakawa M."/>
            <person name="Ihara Y."/>
            <person name="Oshima-Yamada Y."/>
            <person name="Ohtaka K."/>
            <person name="Satoh M."/>
            <person name="Sonobe K."/>
            <person name="Ishii M."/>
            <person name="Ohtani R."/>
            <person name="Kanamori-Sato M."/>
            <person name="Honoki R."/>
            <person name="Miyazaki D."/>
            <person name="Mochizuki H."/>
            <person name="Umetsu J."/>
            <person name="Higashi K."/>
            <person name="Shibata D."/>
            <person name="Kamiya Y."/>
            <person name="Sato N."/>
            <person name="Nakamura Y."/>
            <person name="Tabata S."/>
            <person name="Ida S."/>
            <person name="Kurokawa K."/>
            <person name="Ohta H."/>
        </authorList>
    </citation>
    <scope>NUCLEOTIDE SEQUENCE [LARGE SCALE GENOMIC DNA]</scope>
    <source>
        <strain evidence="2 3">NIES-2285</strain>
    </source>
</reference>
<keyword evidence="3" id="KW-1185">Reference proteome</keyword>
<evidence type="ECO:0000313" key="2">
    <source>
        <dbReference type="EMBL" id="GAQ90979.1"/>
    </source>
</evidence>
<sequence>MERKKTPGPCRFVRDCPASGLGAQQRAWAYLQARGHRILAAGDAREDSATKRYTTFPDVAALQEYDDHLAEFRVERSMYEVLYPELPTRLYFDIEYSVAQRDDNGFAERLSRFAELRAAFCAEVLGVAASDLTFQTSTAHGESKGEYKHSMHEVLEGFYVTNQEERRLFKECFESFLQDPPSSELAESVAFLDCERNGKTERIWDSGVYTKFRCFRMLGSCKKGSGRPLVPAKGSSPKLRDHLVGVYDERQRKGLQKIDMGTARAFLAVKAQPGSER</sequence>
<dbReference type="Proteomes" id="UP000054558">
    <property type="component" value="Unassembled WGS sequence"/>
</dbReference>
<dbReference type="AlphaFoldDB" id="A0A1Y1INE2"/>
<name>A0A1Y1INE2_KLENI</name>
<evidence type="ECO:0000259" key="1">
    <source>
        <dbReference type="Pfam" id="PF23162"/>
    </source>
</evidence>
<accession>A0A1Y1INE2</accession>
<dbReference type="Pfam" id="PF23162">
    <property type="entry name" value="AEP_C962R"/>
    <property type="match status" value="1"/>
</dbReference>